<dbReference type="RefSeq" id="WP_118899700.1">
    <property type="nucleotide sequence ID" value="NZ_JBHLWZ010000002.1"/>
</dbReference>
<comment type="caution">
    <text evidence="2">The sequence shown here is derived from an EMBL/GenBank/DDBJ whole genome shotgun (WGS) entry which is preliminary data.</text>
</comment>
<evidence type="ECO:0000313" key="2">
    <source>
        <dbReference type="EMBL" id="RHW47847.1"/>
    </source>
</evidence>
<evidence type="ECO:0000313" key="5">
    <source>
        <dbReference type="Proteomes" id="UP000284822"/>
    </source>
</evidence>
<protein>
    <submittedName>
        <fullName evidence="2">Uncharacterized protein</fullName>
    </submittedName>
</protein>
<keyword evidence="1" id="KW-0812">Transmembrane</keyword>
<proteinExistence type="predicted"/>
<feature type="transmembrane region" description="Helical" evidence="1">
    <location>
        <begin position="61"/>
        <end position="79"/>
    </location>
</feature>
<sequence>MRWLIPSHKRNNFDKIINDYPNKYTKPMQVTNRITDILLDVDIILVVLVFLKVHVQFWEVLVSILLFLMIICSMSFVVLDYRIRRKGNSQGKYWNYWS</sequence>
<evidence type="ECO:0000313" key="3">
    <source>
        <dbReference type="EMBL" id="RHW52026.1"/>
    </source>
</evidence>
<organism evidence="2 5">
    <name type="scientific">Bombilactobacillus bombi</name>
    <dbReference type="NCBI Taxonomy" id="1303590"/>
    <lineage>
        <taxon>Bacteria</taxon>
        <taxon>Bacillati</taxon>
        <taxon>Bacillota</taxon>
        <taxon>Bacilli</taxon>
        <taxon>Lactobacillales</taxon>
        <taxon>Lactobacillaceae</taxon>
        <taxon>Bombilactobacillus</taxon>
    </lineage>
</organism>
<dbReference type="Proteomes" id="UP000284109">
    <property type="component" value="Unassembled WGS sequence"/>
</dbReference>
<keyword evidence="1" id="KW-0472">Membrane</keyword>
<accession>A0A417ZB19</accession>
<keyword evidence="4" id="KW-1185">Reference proteome</keyword>
<gene>
    <name evidence="3" type="ORF">DS831_01460</name>
    <name evidence="2" type="ORF">DS832_03555</name>
</gene>
<dbReference type="AlphaFoldDB" id="A0A417ZB19"/>
<dbReference type="EMBL" id="QOCS01000007">
    <property type="protein sequence ID" value="RHW47847.1"/>
    <property type="molecule type" value="Genomic_DNA"/>
</dbReference>
<dbReference type="Proteomes" id="UP000284822">
    <property type="component" value="Unassembled WGS sequence"/>
</dbReference>
<dbReference type="EMBL" id="QOCR01000001">
    <property type="protein sequence ID" value="RHW52026.1"/>
    <property type="molecule type" value="Genomic_DNA"/>
</dbReference>
<reference evidence="4 5" key="1">
    <citation type="submission" date="2018-07" db="EMBL/GenBank/DDBJ databases">
        <title>Genome sequences of six Lactobacillus spp. isolated from bumble bee guts.</title>
        <authorList>
            <person name="Motta E.V.S."/>
            <person name="Moran N.A."/>
        </authorList>
    </citation>
    <scope>NUCLEOTIDE SEQUENCE [LARGE SCALE GENOMIC DNA]</scope>
    <source>
        <strain evidence="3 4">BI-1.1</strain>
        <strain evidence="2 5">LV-8.1</strain>
    </source>
</reference>
<evidence type="ECO:0000256" key="1">
    <source>
        <dbReference type="SAM" id="Phobius"/>
    </source>
</evidence>
<evidence type="ECO:0000313" key="4">
    <source>
        <dbReference type="Proteomes" id="UP000284109"/>
    </source>
</evidence>
<keyword evidence="1" id="KW-1133">Transmembrane helix</keyword>
<name>A0A417ZB19_9LACO</name>